<evidence type="ECO:0008006" key="3">
    <source>
        <dbReference type="Google" id="ProtNLM"/>
    </source>
</evidence>
<protein>
    <recommendedName>
        <fullName evidence="3">CST complex subunit Stn1 N-terminal domain-containing protein</fullName>
    </recommendedName>
</protein>
<evidence type="ECO:0000313" key="2">
    <source>
        <dbReference type="Proteomes" id="UP000053890"/>
    </source>
</evidence>
<dbReference type="GeneID" id="28974519"/>
<accession>A0A194S6L6</accession>
<gene>
    <name evidence="1" type="ORF">RHOBADRAFT_42517</name>
</gene>
<organism evidence="1 2">
    <name type="scientific">Rhodotorula graminis (strain WP1)</name>
    <dbReference type="NCBI Taxonomy" id="578459"/>
    <lineage>
        <taxon>Eukaryota</taxon>
        <taxon>Fungi</taxon>
        <taxon>Dikarya</taxon>
        <taxon>Basidiomycota</taxon>
        <taxon>Pucciniomycotina</taxon>
        <taxon>Microbotryomycetes</taxon>
        <taxon>Sporidiobolales</taxon>
        <taxon>Sporidiobolaceae</taxon>
        <taxon>Rhodotorula</taxon>
    </lineage>
</organism>
<reference evidence="1 2" key="1">
    <citation type="journal article" date="2015" name="Front. Microbiol.">
        <title>Genome sequence of the plant growth promoting endophytic yeast Rhodotorula graminis WP1.</title>
        <authorList>
            <person name="Firrincieli A."/>
            <person name="Otillar R."/>
            <person name="Salamov A."/>
            <person name="Schmutz J."/>
            <person name="Khan Z."/>
            <person name="Redman R.S."/>
            <person name="Fleck N.D."/>
            <person name="Lindquist E."/>
            <person name="Grigoriev I.V."/>
            <person name="Doty S.L."/>
        </authorList>
    </citation>
    <scope>NUCLEOTIDE SEQUENCE [LARGE SCALE GENOMIC DNA]</scope>
    <source>
        <strain evidence="1 2">WP1</strain>
    </source>
</reference>
<evidence type="ECO:0000313" key="1">
    <source>
        <dbReference type="EMBL" id="KPV76189.1"/>
    </source>
</evidence>
<name>A0A194S6L6_RHOGW</name>
<dbReference type="Proteomes" id="UP000053890">
    <property type="component" value="Unassembled WGS sequence"/>
</dbReference>
<proteinExistence type="predicted"/>
<dbReference type="AlphaFoldDB" id="A0A194S6L6"/>
<dbReference type="InterPro" id="IPR012340">
    <property type="entry name" value="NA-bd_OB-fold"/>
</dbReference>
<dbReference type="EMBL" id="KQ474076">
    <property type="protein sequence ID" value="KPV76189.1"/>
    <property type="molecule type" value="Genomic_DNA"/>
</dbReference>
<keyword evidence="2" id="KW-1185">Reference proteome</keyword>
<dbReference type="OrthoDB" id="2526597at2759"/>
<dbReference type="OMA" id="DLDIWNK"/>
<dbReference type="RefSeq" id="XP_018272238.1">
    <property type="nucleotide sequence ID" value="XM_018414071.1"/>
</dbReference>
<sequence>MPLPQGVPTAPAQLCLISSLPATHPTAPPRARLVGRVIAYDPTRALALLADGPHGLLVDLSLVMHHNGPAAPRARDRLMVTGELVLHDNPIPLPSIDPSLPLTSTSAPEVDPRVVLLAERMQHCEELDMEQWRAAVEAARAYGER</sequence>
<dbReference type="Gene3D" id="2.40.50.140">
    <property type="entry name" value="Nucleic acid-binding proteins"/>
    <property type="match status" value="1"/>
</dbReference>